<dbReference type="Proteomes" id="UP000231292">
    <property type="component" value="Unassembled WGS sequence"/>
</dbReference>
<dbReference type="InterPro" id="IPR032640">
    <property type="entry name" value="AMPK1_CBM"/>
</dbReference>
<dbReference type="PANTHER" id="PTHR13696">
    <property type="entry name" value="P-LOOP CONTAINING NUCLEOSIDE TRIPHOSPHATE HYDROLASE"/>
    <property type="match status" value="1"/>
</dbReference>
<reference evidence="3 4" key="1">
    <citation type="submission" date="2017-09" db="EMBL/GenBank/DDBJ databases">
        <title>Depth-based differentiation of microbial function through sediment-hosted aquifers and enrichment of novel symbionts in the deep terrestrial subsurface.</title>
        <authorList>
            <person name="Probst A.J."/>
            <person name="Ladd B."/>
            <person name="Jarett J.K."/>
            <person name="Geller-Mcgrath D.E."/>
            <person name="Sieber C.M."/>
            <person name="Emerson J.B."/>
            <person name="Anantharaman K."/>
            <person name="Thomas B.C."/>
            <person name="Malmstrom R."/>
            <person name="Stieglmeier M."/>
            <person name="Klingl A."/>
            <person name="Woyke T."/>
            <person name="Ryan C.M."/>
            <person name="Banfield J.F."/>
        </authorList>
    </citation>
    <scope>NUCLEOTIDE SEQUENCE [LARGE SCALE GENOMIC DNA]</scope>
    <source>
        <strain evidence="3">CG23_combo_of_CG06-09_8_20_14_all_41_10</strain>
    </source>
</reference>
<name>A0A2G9YIS7_9BACT</name>
<dbReference type="InterPro" id="IPR013783">
    <property type="entry name" value="Ig-like_fold"/>
</dbReference>
<dbReference type="InterPro" id="IPR027417">
    <property type="entry name" value="P-loop_NTPase"/>
</dbReference>
<dbReference type="SUPFAM" id="SSF81296">
    <property type="entry name" value="E set domains"/>
    <property type="match status" value="1"/>
</dbReference>
<feature type="domain" description="AAA" evidence="1">
    <location>
        <begin position="1"/>
        <end position="186"/>
    </location>
</feature>
<feature type="non-terminal residue" evidence="3">
    <location>
        <position position="368"/>
    </location>
</feature>
<dbReference type="Pfam" id="PF16561">
    <property type="entry name" value="AMPK1_CBM"/>
    <property type="match status" value="1"/>
</dbReference>
<dbReference type="FunFam" id="3.40.50.300:FF:000285">
    <property type="entry name" value="Sporulation initiation inhibitor Soj"/>
    <property type="match status" value="1"/>
</dbReference>
<evidence type="ECO:0000313" key="3">
    <source>
        <dbReference type="EMBL" id="PIP18613.1"/>
    </source>
</evidence>
<evidence type="ECO:0000259" key="2">
    <source>
        <dbReference type="Pfam" id="PF16561"/>
    </source>
</evidence>
<proteinExistence type="predicted"/>
<dbReference type="CDD" id="cd02042">
    <property type="entry name" value="ParAB_family"/>
    <property type="match status" value="1"/>
</dbReference>
<dbReference type="Pfam" id="PF13614">
    <property type="entry name" value="AAA_31"/>
    <property type="match status" value="1"/>
</dbReference>
<gene>
    <name evidence="3" type="ORF">COX41_07270</name>
</gene>
<dbReference type="CDD" id="cd02859">
    <property type="entry name" value="E_set_AMPKbeta_like_N"/>
    <property type="match status" value="1"/>
</dbReference>
<dbReference type="Gene3D" id="3.40.50.300">
    <property type="entry name" value="P-loop containing nucleotide triphosphate hydrolases"/>
    <property type="match status" value="1"/>
</dbReference>
<protein>
    <recommendedName>
        <fullName evidence="5">AAA domain-containing protein</fullName>
    </recommendedName>
</protein>
<organism evidence="3 4">
    <name type="scientific">Candidatus Sherwoodlollariibacterium unditelluris</name>
    <dbReference type="NCBI Taxonomy" id="1974757"/>
    <lineage>
        <taxon>Bacteria</taxon>
        <taxon>Pseudomonadati</taxon>
        <taxon>Candidatus Omnitrophota</taxon>
        <taxon>Candidatus Sherwoodlollariibacterium</taxon>
    </lineage>
</organism>
<feature type="domain" description="AMP-activated protein kinase glycogen-binding" evidence="2">
    <location>
        <begin position="297"/>
        <end position="366"/>
    </location>
</feature>
<dbReference type="InterPro" id="IPR025669">
    <property type="entry name" value="AAA_dom"/>
</dbReference>
<evidence type="ECO:0000259" key="1">
    <source>
        <dbReference type="Pfam" id="PF13614"/>
    </source>
</evidence>
<comment type="caution">
    <text evidence="3">The sequence shown here is derived from an EMBL/GenBank/DDBJ whole genome shotgun (WGS) entry which is preliminary data.</text>
</comment>
<dbReference type="Gene3D" id="2.60.40.10">
    <property type="entry name" value="Immunoglobulins"/>
    <property type="match status" value="1"/>
</dbReference>
<dbReference type="SUPFAM" id="SSF52540">
    <property type="entry name" value="P-loop containing nucleoside triphosphate hydrolases"/>
    <property type="match status" value="1"/>
</dbReference>
<sequence>MRTIAITNQKGGCGKTTTAINLAASLAANNRKVLLIDLDPQAHATLGLNIKSSLSIYNVLSKISHQKARLEEIIQNVSPDFDIAPSGIVLSTLEQEFAGEIGRESRLMETLNNFSRNSGIPLGAEKNNYDYILIDCPPNLGILTVNAICAAKELIIPVEASRFSLEGLDQLISIVNLVRDRLNHTVNLKILVTNFDSRLAHSFKMLEKIKNDFKDKLFSNIIHINVKLKEAQYQGVHVLDYDKYCRGAKDYFSLSREIIIQEKTPTPALALEKKMQELLKERLPRLTEIMFSLSSPGAKDVYLVGEFNNWQINETARMMQNNGTWSKKLNLTPGKYRYRFVIDGSWIEDSSNPFKEANPYGSVDSLIE</sequence>
<evidence type="ECO:0000313" key="4">
    <source>
        <dbReference type="Proteomes" id="UP000231292"/>
    </source>
</evidence>
<dbReference type="InterPro" id="IPR050678">
    <property type="entry name" value="DNA_Partitioning_ATPase"/>
</dbReference>
<dbReference type="PANTHER" id="PTHR13696:SF99">
    <property type="entry name" value="COBYRINIC ACID AC-DIAMIDE SYNTHASE"/>
    <property type="match status" value="1"/>
</dbReference>
<dbReference type="EMBL" id="PCRK01000186">
    <property type="protein sequence ID" value="PIP18613.1"/>
    <property type="molecule type" value="Genomic_DNA"/>
</dbReference>
<accession>A0A2G9YIS7</accession>
<evidence type="ECO:0008006" key="5">
    <source>
        <dbReference type="Google" id="ProtNLM"/>
    </source>
</evidence>
<dbReference type="AlphaFoldDB" id="A0A2G9YIS7"/>
<dbReference type="InterPro" id="IPR014756">
    <property type="entry name" value="Ig_E-set"/>
</dbReference>